<protein>
    <recommendedName>
        <fullName evidence="3">Reverse transcriptase Ty1/copia-type domain-containing protein</fullName>
    </recommendedName>
</protein>
<dbReference type="EMBL" id="CH445325">
    <property type="protein sequence ID" value="EAT91904.1"/>
    <property type="molecule type" value="Genomic_DNA"/>
</dbReference>
<evidence type="ECO:0008006" key="3">
    <source>
        <dbReference type="Google" id="ProtNLM"/>
    </source>
</evidence>
<sequence>MAIAAHFNLEVMQNDVIGAFLNATITKENPMLCELPDGFKEPGIMRSSQEHSDH</sequence>
<name>Q0V6F5_PHANO</name>
<evidence type="ECO:0000313" key="1">
    <source>
        <dbReference type="EMBL" id="EAT91904.1"/>
    </source>
</evidence>
<dbReference type="KEGG" id="pno:SNOG_00409"/>
<dbReference type="Proteomes" id="UP000001055">
    <property type="component" value="Unassembled WGS sequence"/>
</dbReference>
<evidence type="ECO:0000313" key="2">
    <source>
        <dbReference type="Proteomes" id="UP000001055"/>
    </source>
</evidence>
<reference evidence="2" key="1">
    <citation type="journal article" date="2007" name="Plant Cell">
        <title>Dothideomycete-plant interactions illuminated by genome sequencing and EST analysis of the wheat pathogen Stagonospora nodorum.</title>
        <authorList>
            <person name="Hane J.K."/>
            <person name="Lowe R.G."/>
            <person name="Solomon P.S."/>
            <person name="Tan K.C."/>
            <person name="Schoch C.L."/>
            <person name="Spatafora J.W."/>
            <person name="Crous P.W."/>
            <person name="Kodira C."/>
            <person name="Birren B.W."/>
            <person name="Galagan J.E."/>
            <person name="Torriani S.F."/>
            <person name="McDonald B.A."/>
            <person name="Oliver R.P."/>
        </authorList>
    </citation>
    <scope>NUCLEOTIDE SEQUENCE [LARGE SCALE GENOMIC DNA]</scope>
    <source>
        <strain evidence="2">SN15 / ATCC MYA-4574 / FGSC 10173</strain>
    </source>
</reference>
<dbReference type="RefSeq" id="XP_001791095.1">
    <property type="nucleotide sequence ID" value="XM_001791043.1"/>
</dbReference>
<proteinExistence type="predicted"/>
<dbReference type="AlphaFoldDB" id="Q0V6F5"/>
<dbReference type="GeneID" id="5968162"/>
<accession>Q0V6F5</accession>
<dbReference type="InParanoid" id="Q0V6F5"/>
<gene>
    <name evidence="1" type="ORF">SNOG_00409</name>
</gene>
<organism evidence="1 2">
    <name type="scientific">Phaeosphaeria nodorum (strain SN15 / ATCC MYA-4574 / FGSC 10173)</name>
    <name type="common">Glume blotch fungus</name>
    <name type="synonym">Parastagonospora nodorum</name>
    <dbReference type="NCBI Taxonomy" id="321614"/>
    <lineage>
        <taxon>Eukaryota</taxon>
        <taxon>Fungi</taxon>
        <taxon>Dikarya</taxon>
        <taxon>Ascomycota</taxon>
        <taxon>Pezizomycotina</taxon>
        <taxon>Dothideomycetes</taxon>
        <taxon>Pleosporomycetidae</taxon>
        <taxon>Pleosporales</taxon>
        <taxon>Pleosporineae</taxon>
        <taxon>Phaeosphaeriaceae</taxon>
        <taxon>Parastagonospora</taxon>
    </lineage>
</organism>